<evidence type="ECO:0000313" key="2">
    <source>
        <dbReference type="EMBL" id="MER2491247.1"/>
    </source>
</evidence>
<dbReference type="SUPFAM" id="SSF82693">
    <property type="entry name" value="Multidrug efflux transporter AcrB pore domain, PN1, PN2, PC1 and PC2 subdomains"/>
    <property type="match status" value="2"/>
</dbReference>
<name>A0ABV1REP6_9ALTE</name>
<feature type="transmembrane region" description="Helical" evidence="1">
    <location>
        <begin position="459"/>
        <end position="477"/>
    </location>
</feature>
<reference evidence="2 3" key="1">
    <citation type="submission" date="2024-06" db="EMBL/GenBank/DDBJ databases">
        <authorList>
            <person name="Chen R.Y."/>
        </authorList>
    </citation>
    <scope>NUCLEOTIDE SEQUENCE [LARGE SCALE GENOMIC DNA]</scope>
    <source>
        <strain evidence="2 3">D2</strain>
    </source>
</reference>
<accession>A0ABV1REP6</accession>
<dbReference type="Gene3D" id="1.20.1640.10">
    <property type="entry name" value="Multidrug efflux transporter AcrB transmembrane domain"/>
    <property type="match status" value="2"/>
</dbReference>
<evidence type="ECO:0000256" key="1">
    <source>
        <dbReference type="SAM" id="Phobius"/>
    </source>
</evidence>
<feature type="transmembrane region" description="Helical" evidence="1">
    <location>
        <begin position="1005"/>
        <end position="1031"/>
    </location>
</feature>
<dbReference type="Pfam" id="PF00873">
    <property type="entry name" value="ACR_tran"/>
    <property type="match status" value="1"/>
</dbReference>
<feature type="transmembrane region" description="Helical" evidence="1">
    <location>
        <begin position="12"/>
        <end position="36"/>
    </location>
</feature>
<keyword evidence="3" id="KW-1185">Reference proteome</keyword>
<dbReference type="PRINTS" id="PR00702">
    <property type="entry name" value="ACRIFLAVINRP"/>
</dbReference>
<dbReference type="SUPFAM" id="SSF82714">
    <property type="entry name" value="Multidrug efflux transporter AcrB TolC docking domain, DN and DC subdomains"/>
    <property type="match status" value="2"/>
</dbReference>
<feature type="transmembrane region" description="Helical" evidence="1">
    <location>
        <begin position="928"/>
        <end position="953"/>
    </location>
</feature>
<protein>
    <submittedName>
        <fullName evidence="2">Efflux RND transporter permease subunit</fullName>
    </submittedName>
</protein>
<dbReference type="PANTHER" id="PTHR32063:SF33">
    <property type="entry name" value="RND SUPERFAMILY EFFLUX PUMP PERMEASE COMPONENT"/>
    <property type="match status" value="1"/>
</dbReference>
<dbReference type="Gene3D" id="3.30.70.1320">
    <property type="entry name" value="Multidrug efflux transporter AcrB pore domain like"/>
    <property type="match status" value="1"/>
</dbReference>
<dbReference type="Gene3D" id="3.30.70.1440">
    <property type="entry name" value="Multidrug efflux transporter AcrB pore domain"/>
    <property type="match status" value="1"/>
</dbReference>
<feature type="transmembrane region" description="Helical" evidence="1">
    <location>
        <begin position="902"/>
        <end position="922"/>
    </location>
</feature>
<dbReference type="EMBL" id="JBELOE010000093">
    <property type="protein sequence ID" value="MER2491247.1"/>
    <property type="molecule type" value="Genomic_DNA"/>
</dbReference>
<dbReference type="SUPFAM" id="SSF82866">
    <property type="entry name" value="Multidrug efflux transporter AcrB transmembrane domain"/>
    <property type="match status" value="2"/>
</dbReference>
<feature type="transmembrane region" description="Helical" evidence="1">
    <location>
        <begin position="431"/>
        <end position="453"/>
    </location>
</feature>
<dbReference type="InterPro" id="IPR027463">
    <property type="entry name" value="AcrB_DN_DC_subdom"/>
</dbReference>
<keyword evidence="1" id="KW-1133">Transmembrane helix</keyword>
<dbReference type="Proteomes" id="UP001467690">
    <property type="component" value="Unassembled WGS sequence"/>
</dbReference>
<dbReference type="RefSeq" id="WP_350400913.1">
    <property type="nucleotide sequence ID" value="NZ_JBELOE010000093.1"/>
</dbReference>
<proteinExistence type="predicted"/>
<feature type="transmembrane region" description="Helical" evidence="1">
    <location>
        <begin position="974"/>
        <end position="993"/>
    </location>
</feature>
<feature type="transmembrane region" description="Helical" evidence="1">
    <location>
        <begin position="543"/>
        <end position="569"/>
    </location>
</feature>
<evidence type="ECO:0000313" key="3">
    <source>
        <dbReference type="Proteomes" id="UP001467690"/>
    </source>
</evidence>
<dbReference type="InterPro" id="IPR001036">
    <property type="entry name" value="Acrflvin-R"/>
</dbReference>
<dbReference type="PANTHER" id="PTHR32063">
    <property type="match status" value="1"/>
</dbReference>
<keyword evidence="1" id="KW-0472">Membrane</keyword>
<keyword evidence="1" id="KW-0812">Transmembrane</keyword>
<dbReference type="Gene3D" id="3.30.70.1430">
    <property type="entry name" value="Multidrug efflux transporter AcrB pore domain"/>
    <property type="match status" value="2"/>
</dbReference>
<feature type="transmembrane region" description="Helical" evidence="1">
    <location>
        <begin position="335"/>
        <end position="354"/>
    </location>
</feature>
<dbReference type="Gene3D" id="3.30.2090.10">
    <property type="entry name" value="Multidrug efflux transporter AcrB TolC docking domain, DN and DC subdomains"/>
    <property type="match status" value="2"/>
</dbReference>
<feature type="transmembrane region" description="Helical" evidence="1">
    <location>
        <begin position="876"/>
        <end position="895"/>
    </location>
</feature>
<organism evidence="2 3">
    <name type="scientific">Catenovulum sediminis</name>
    <dbReference type="NCBI Taxonomy" id="1740262"/>
    <lineage>
        <taxon>Bacteria</taxon>
        <taxon>Pseudomonadati</taxon>
        <taxon>Pseudomonadota</taxon>
        <taxon>Gammaproteobacteria</taxon>
        <taxon>Alteromonadales</taxon>
        <taxon>Alteromonadaceae</taxon>
        <taxon>Catenovulum</taxon>
    </lineage>
</organism>
<sequence>MNEVAKRGIIAWFVHNPIAANLLMIAIIILGVYSVFTIRKQSFPTIQLDTIHVQVPYLGAAPEESEEGVVLKIEEAIKRIEGIKKIESVAQEGLARVIIEVSEGYDVVEILNEVKVQVDAIPSFPANTEKPVIYRVKPEQAVLWVQVFGDLSEHKMKRYAQQIRDEIVQLPGVSAAEIVGDRDYEISIEISESKLRELNISLDFVADRIRRFSLDLPGGAIKTENGDILLRTKGQAYHQADFAQITILTNSDGSQVRLADIAHITDGFVEREAFSHFDQKDSVGIQVKSVGKQNDLHISEVVKSYIKDKKQQLPDEIGLDVWGDSSYYLKGRLDLMLSNMFMGALLVFVILSLFLHLKLAVWVIVGLFVSFLGALALMPMTGVSINMISLFAFILVLGIVVDDAIIIGESVHTAVQAHGPGADVVIRGAQLVAMPATFGVLTTIVAFVPMLLVPGASSPIWSSIGMVVILCLAFSLIESKWILPAHMVTSSPKRRYEQSDEMLRKKQHPTYLQKIRHAVDKGLKRFIEAVYLPFLKLCIEFRYTALASFVALLIIVAGLIASGAVRFVFFPNLPSDYVQANLTMEDGTPDKVTNQMLAKLEEALYRLHPSYFSHLPDNVIAHSNAFNTGQTSGMIWTELNREYIGQVDGVEIANLWREEFGQQPGVRSVSFNGSIQGGAGSDLEFLFRSDNIKDIAAAAEKLKLKLQKYEGVYDIDDSFSGGKDEIKLALKPSAQAFGLTLQDVARQVRVAFYGAEAQRIQRDEEEIKVMVRYPKAERSSIESLEAMWISTQDGRQVPFSAVAQYTIGEGYSTIQRIDFQRSVSVTAKVDKAVGEPGKLASEVIENDIPAILEAFPSVSFELYGASKEEQEAMQSLGLGFTFSLVVIYGLMAVPLKSYSQPLIIMSVIPFGIVGAVIGHMIFGLAMSILSFFGIIALAGVVVNDSLIFVDFVNRSVRRGVEIKEAISEAGSRRFRAILLTSLTTFFGLIPIVSETSLQAQIVIPMALSLAFGILFSTVITLLLLPTLYVILDDIKTLPSRFKRTKRTPVIES</sequence>
<feature type="transmembrane region" description="Helical" evidence="1">
    <location>
        <begin position="383"/>
        <end position="401"/>
    </location>
</feature>
<gene>
    <name evidence="2" type="ORF">ABS311_05055</name>
</gene>
<comment type="caution">
    <text evidence="2">The sequence shown here is derived from an EMBL/GenBank/DDBJ whole genome shotgun (WGS) entry which is preliminary data.</text>
</comment>
<feature type="transmembrane region" description="Helical" evidence="1">
    <location>
        <begin position="359"/>
        <end position="377"/>
    </location>
</feature>